<dbReference type="AlphaFoldDB" id="A0A1H6CSP4"/>
<dbReference type="Proteomes" id="UP000236745">
    <property type="component" value="Unassembled WGS sequence"/>
</dbReference>
<dbReference type="PANTHER" id="PTHR45011">
    <property type="entry name" value="DAP3-BINDING CELL DEATH ENHANCER 1"/>
    <property type="match status" value="1"/>
</dbReference>
<feature type="signal peptide" evidence="1">
    <location>
        <begin position="1"/>
        <end position="18"/>
    </location>
</feature>
<dbReference type="PANTHER" id="PTHR45011:SF1">
    <property type="entry name" value="DAP3-BINDING CELL DEATH ENHANCER 1"/>
    <property type="match status" value="1"/>
</dbReference>
<dbReference type="EMBL" id="FNVQ01000004">
    <property type="protein sequence ID" value="SEG76049.1"/>
    <property type="molecule type" value="Genomic_DNA"/>
</dbReference>
<protein>
    <recommendedName>
        <fullName evidence="4">TPR repeat</fullName>
    </recommendedName>
</protein>
<dbReference type="InterPro" id="IPR052748">
    <property type="entry name" value="ISR_Activator"/>
</dbReference>
<dbReference type="SUPFAM" id="SSF81901">
    <property type="entry name" value="HCP-like"/>
    <property type="match status" value="2"/>
</dbReference>
<organism evidence="2 3">
    <name type="scientific">Marinobacterium lutimaris</name>
    <dbReference type="NCBI Taxonomy" id="568106"/>
    <lineage>
        <taxon>Bacteria</taxon>
        <taxon>Pseudomonadati</taxon>
        <taxon>Pseudomonadota</taxon>
        <taxon>Gammaproteobacteria</taxon>
        <taxon>Oceanospirillales</taxon>
        <taxon>Oceanospirillaceae</taxon>
        <taxon>Marinobacterium</taxon>
    </lineage>
</organism>
<evidence type="ECO:0000256" key="1">
    <source>
        <dbReference type="SAM" id="SignalP"/>
    </source>
</evidence>
<sequence>MLRSWPLMAIFCIPFAQATDVNELPDDFYSAQPSVQLFKAYAEFKMANYDTAQRMWMSIDGSARAEARFNLGILYDDGLGVEADLEQALAYYREAALAGSRSASYRLGLLYLRDPRMATDIDEARYWLYRAALAGDTDAAALLQGMNEHSTQDDGMQKAEALLLDGESDQAVAVLTQLTEQGDAAAMNRLAWIYESGVHVEKDLGRAAELFLQAAQLGDAGSQYALGVMLMTGVGLDKDSDQAKHWLKQAAAQGHVSAKRALREMR</sequence>
<feature type="chain" id="PRO_5009295161" description="TPR repeat" evidence="1">
    <location>
        <begin position="19"/>
        <end position="266"/>
    </location>
</feature>
<dbReference type="Gene3D" id="1.25.40.10">
    <property type="entry name" value="Tetratricopeptide repeat domain"/>
    <property type="match status" value="2"/>
</dbReference>
<evidence type="ECO:0000313" key="3">
    <source>
        <dbReference type="Proteomes" id="UP000236745"/>
    </source>
</evidence>
<reference evidence="2 3" key="1">
    <citation type="submission" date="2016-10" db="EMBL/GenBank/DDBJ databases">
        <authorList>
            <person name="de Groot N.N."/>
        </authorList>
    </citation>
    <scope>NUCLEOTIDE SEQUENCE [LARGE SCALE GENOMIC DNA]</scope>
    <source>
        <strain evidence="2 3">DSM 22012</strain>
    </source>
</reference>
<name>A0A1H6CSP4_9GAMM</name>
<keyword evidence="1" id="KW-0732">Signal</keyword>
<accession>A0A1H6CSP4</accession>
<dbReference type="InterPro" id="IPR011990">
    <property type="entry name" value="TPR-like_helical_dom_sf"/>
</dbReference>
<evidence type="ECO:0000313" key="2">
    <source>
        <dbReference type="EMBL" id="SEG76049.1"/>
    </source>
</evidence>
<dbReference type="Pfam" id="PF08238">
    <property type="entry name" value="Sel1"/>
    <property type="match status" value="4"/>
</dbReference>
<evidence type="ECO:0008006" key="4">
    <source>
        <dbReference type="Google" id="ProtNLM"/>
    </source>
</evidence>
<gene>
    <name evidence="2" type="ORF">SAMN05444390_104113</name>
</gene>
<keyword evidence="3" id="KW-1185">Reference proteome</keyword>
<dbReference type="InterPro" id="IPR006597">
    <property type="entry name" value="Sel1-like"/>
</dbReference>
<dbReference type="SMART" id="SM00671">
    <property type="entry name" value="SEL1"/>
    <property type="match status" value="4"/>
</dbReference>
<proteinExistence type="predicted"/>